<dbReference type="Proteomes" id="UP001157418">
    <property type="component" value="Unassembled WGS sequence"/>
</dbReference>
<keyword evidence="3" id="KW-1185">Reference proteome</keyword>
<dbReference type="EMBL" id="CAKMRJ010004445">
    <property type="protein sequence ID" value="CAH1436579.1"/>
    <property type="molecule type" value="Genomic_DNA"/>
</dbReference>
<reference evidence="2 3" key="1">
    <citation type="submission" date="2022-01" db="EMBL/GenBank/DDBJ databases">
        <authorList>
            <person name="Xiong W."/>
            <person name="Schranz E."/>
        </authorList>
    </citation>
    <scope>NUCLEOTIDE SEQUENCE [LARGE SCALE GENOMIC DNA]</scope>
</reference>
<accession>A0AAU9NFJ2</accession>
<organism evidence="2 3">
    <name type="scientific">Lactuca virosa</name>
    <dbReference type="NCBI Taxonomy" id="75947"/>
    <lineage>
        <taxon>Eukaryota</taxon>
        <taxon>Viridiplantae</taxon>
        <taxon>Streptophyta</taxon>
        <taxon>Embryophyta</taxon>
        <taxon>Tracheophyta</taxon>
        <taxon>Spermatophyta</taxon>
        <taxon>Magnoliopsida</taxon>
        <taxon>eudicotyledons</taxon>
        <taxon>Gunneridae</taxon>
        <taxon>Pentapetalae</taxon>
        <taxon>asterids</taxon>
        <taxon>campanulids</taxon>
        <taxon>Asterales</taxon>
        <taxon>Asteraceae</taxon>
        <taxon>Cichorioideae</taxon>
        <taxon>Cichorieae</taxon>
        <taxon>Lactucinae</taxon>
        <taxon>Lactuca</taxon>
    </lineage>
</organism>
<dbReference type="AlphaFoldDB" id="A0AAU9NFJ2"/>
<evidence type="ECO:0000313" key="2">
    <source>
        <dbReference type="EMBL" id="CAH1436579.1"/>
    </source>
</evidence>
<evidence type="ECO:0000313" key="3">
    <source>
        <dbReference type="Proteomes" id="UP001157418"/>
    </source>
</evidence>
<proteinExistence type="predicted"/>
<dbReference type="Gene3D" id="1.20.5.340">
    <property type="match status" value="1"/>
</dbReference>
<comment type="caution">
    <text evidence="2">The sequence shown here is derived from an EMBL/GenBank/DDBJ whole genome shotgun (WGS) entry which is preliminary data.</text>
</comment>
<name>A0AAU9NFJ2_9ASTR</name>
<keyword evidence="1" id="KW-0175">Coiled coil</keyword>
<evidence type="ECO:0000256" key="1">
    <source>
        <dbReference type="SAM" id="Coils"/>
    </source>
</evidence>
<gene>
    <name evidence="2" type="ORF">LVIROSA_LOCUS22948</name>
</gene>
<feature type="coiled-coil region" evidence="1">
    <location>
        <begin position="153"/>
        <end position="205"/>
    </location>
</feature>
<sequence length="333" mass="38017">MVVDGIEEIRFHTSSDSEYMDNFQEYLERMEDNVCILNQTNEEHVKKLQVTIEDFEGTTTYIKGQVARNMRRIETLDQKIHNTTEDRLSPMHQKIDDFIQSLSILESVYGAKLDHMQNHVTAQDQYISTLEKSIAELSKASVSSSNSPFQEFSEQVQRQLDSLRSDIANLSKSNSQKGHNSLGEISSLQKTIQLLVNEVNAIKTQSSSSDICELQQKVASTDSKLDLILAKLSVSNDRPPEPEGEKVKKTISNEELAKQLKFKDLKSKQEVLFKKKSSEISPKERSAWHDEQFRAPSPKRTIFFNPDRDTYQNIKAIQPTNSFTPPSDLTKEN</sequence>
<protein>
    <submittedName>
        <fullName evidence="2">Uncharacterized protein</fullName>
    </submittedName>
</protein>